<organism evidence="1 2">
    <name type="scientific">Trichinella spiralis</name>
    <name type="common">Trichina worm</name>
    <dbReference type="NCBI Taxonomy" id="6334"/>
    <lineage>
        <taxon>Eukaryota</taxon>
        <taxon>Metazoa</taxon>
        <taxon>Ecdysozoa</taxon>
        <taxon>Nematoda</taxon>
        <taxon>Enoplea</taxon>
        <taxon>Dorylaimia</taxon>
        <taxon>Trichinellida</taxon>
        <taxon>Trichinellidae</taxon>
        <taxon>Trichinella</taxon>
    </lineage>
</organism>
<evidence type="ECO:0000313" key="2">
    <source>
        <dbReference type="Proteomes" id="UP000054776"/>
    </source>
</evidence>
<sequence length="87" mass="10187">MNYFHCCVLPHNIVFFIIIWKYEISTAYRLIVQSLQKLIDWRKAVDGKLPKAKREKKGSFIPLVDNSSIPSCETSQLAHFKSEKLKF</sequence>
<dbReference type="EMBL" id="JYDH01000031">
    <property type="protein sequence ID" value="KRY37662.1"/>
    <property type="molecule type" value="Genomic_DNA"/>
</dbReference>
<gene>
    <name evidence="1" type="ORF">T01_12521</name>
</gene>
<accession>A0A0V1BLD0</accession>
<name>A0A0V1BLD0_TRISP</name>
<comment type="caution">
    <text evidence="1">The sequence shown here is derived from an EMBL/GenBank/DDBJ whole genome shotgun (WGS) entry which is preliminary data.</text>
</comment>
<protein>
    <submittedName>
        <fullName evidence="1">Uncharacterized protein</fullName>
    </submittedName>
</protein>
<reference evidence="1 2" key="1">
    <citation type="submission" date="2015-01" db="EMBL/GenBank/DDBJ databases">
        <title>Evolution of Trichinella species and genotypes.</title>
        <authorList>
            <person name="Korhonen P.K."/>
            <person name="Edoardo P."/>
            <person name="Giuseppe L.R."/>
            <person name="Gasser R.B."/>
        </authorList>
    </citation>
    <scope>NUCLEOTIDE SEQUENCE [LARGE SCALE GENOMIC DNA]</scope>
    <source>
        <strain evidence="1">ISS3</strain>
    </source>
</reference>
<keyword evidence="2" id="KW-1185">Reference proteome</keyword>
<dbReference type="AlphaFoldDB" id="A0A0V1BLD0"/>
<dbReference type="Proteomes" id="UP000054776">
    <property type="component" value="Unassembled WGS sequence"/>
</dbReference>
<evidence type="ECO:0000313" key="1">
    <source>
        <dbReference type="EMBL" id="KRY37662.1"/>
    </source>
</evidence>
<proteinExistence type="predicted"/>
<dbReference type="InParanoid" id="A0A0V1BLD0"/>